<gene>
    <name evidence="2" type="ORF">B9Z65_2922</name>
</gene>
<proteinExistence type="predicted"/>
<dbReference type="PANTHER" id="PTHR33099:SF7">
    <property type="entry name" value="MYND-TYPE DOMAIN-CONTAINING PROTEIN"/>
    <property type="match status" value="1"/>
</dbReference>
<protein>
    <submittedName>
        <fullName evidence="2">Uncharacterized protein</fullName>
    </submittedName>
</protein>
<reference evidence="2 3" key="1">
    <citation type="submission" date="2017-05" db="EMBL/GenBank/DDBJ databases">
        <title>Draft genome sequence of Elsinoe australis.</title>
        <authorList>
            <person name="Cheng Q."/>
        </authorList>
    </citation>
    <scope>NUCLEOTIDE SEQUENCE [LARGE SCALE GENOMIC DNA]</scope>
    <source>
        <strain evidence="2 3">NL1</strain>
    </source>
</reference>
<name>A0A2P7ZTY1_9PEZI</name>
<evidence type="ECO:0000256" key="1">
    <source>
        <dbReference type="SAM" id="MobiDB-lite"/>
    </source>
</evidence>
<feature type="region of interest" description="Disordered" evidence="1">
    <location>
        <begin position="918"/>
        <end position="975"/>
    </location>
</feature>
<sequence length="975" mass="110360">MAAPDLHSSLGAEHLRNPPVSDDEVYDLDQLRADIEDCFNDEQRGTFAHIGAFSQFENPGLEVSGIGLLGLPLMDTSTFKNAATEVAAQTWEVGVSEVSFQNPRWDAFVQETVVPLVTAELGVSSAARATTRAELVKLVLQEQGAESPMDPTSAPEKYGVLEICLPSPHDGGQIILKHDHYQKPWIASDRSSYRVSFAGWYADMDHASQPITSGHRLLLSYDLVDASGPTVQAAANLSRSDTKLREALQNWTKSMSHRWYADVHCLCWELDNKYPTRGLSLASLKGKDARIVAQMSRVGRESDFTVLLAVVHLRARGKCEIYDEYEPHEVADFHPLVDVEDEEWRLTYVVDLEGDEKTREVKVSRDLLIQADWFDGEELDEEDYDTYHHNKYDHHYEGAAMVIVPNDKMTDFRPQPGFDGRYDMGLIVETMMHESQADESNKSLRGELHALISSIETSAELREREILQKPLPGKPKKTPLFDDDSLGLIAQAALYLRQVNLFDRIIKHVKTSIPLEVYPKYGELTDVNAINEFEASFASLISQHKNVTEKIVAHDGLRKGYLKANADTPSSRATIDGCRKRLIDKILEDTEPQNGSDGQTMLKFCLERPQKEFFEQIVPWVKKWASRTSFIIAFLACWTRTPPPFAKEELQDAFTDLARHASADLTVATTGPVQKEEPAPVYSYRFDPSADNVTPRGERRIVDHIEANAFANVIRRLTETENQEVAEALLTKFADQAKEPGQQSPHLHHLQTIPLLQALAMERSEGRLESSDNVQTAISYLVVSYLNHFVRREPGPPTNWKKPPLKCTCHLCLPISVFLQNPQQIEHRVSTPEHNRKHIERSDYRDFDCHVERSKRPFVLVITKNRYSEERTHRDWEKRVSTAGQQLAFVGKDGLRELLLPEYKHLVETDEIRESLSLRSSSLDRKPANYTTSSAPVERRPLGERTPRPQGQAPATTIPSKRRAEGLEMVHLTDE</sequence>
<feature type="region of interest" description="Disordered" evidence="1">
    <location>
        <begin position="1"/>
        <end position="21"/>
    </location>
</feature>
<dbReference type="EMBL" id="NHZQ01000121">
    <property type="protein sequence ID" value="PSK51655.1"/>
    <property type="molecule type" value="Genomic_DNA"/>
</dbReference>
<feature type="compositionally biased region" description="Basic and acidic residues" evidence="1">
    <location>
        <begin position="962"/>
        <end position="975"/>
    </location>
</feature>
<feature type="compositionally biased region" description="Basic and acidic residues" evidence="1">
    <location>
        <begin position="937"/>
        <end position="947"/>
    </location>
</feature>
<evidence type="ECO:0000313" key="2">
    <source>
        <dbReference type="EMBL" id="PSK51655.1"/>
    </source>
</evidence>
<dbReference type="Proteomes" id="UP000243723">
    <property type="component" value="Unassembled WGS sequence"/>
</dbReference>
<accession>A0A2P7ZTY1</accession>
<organism evidence="2 3">
    <name type="scientific">Elsinoe australis</name>
    <dbReference type="NCBI Taxonomy" id="40998"/>
    <lineage>
        <taxon>Eukaryota</taxon>
        <taxon>Fungi</taxon>
        <taxon>Dikarya</taxon>
        <taxon>Ascomycota</taxon>
        <taxon>Pezizomycotina</taxon>
        <taxon>Dothideomycetes</taxon>
        <taxon>Dothideomycetidae</taxon>
        <taxon>Myriangiales</taxon>
        <taxon>Elsinoaceae</taxon>
        <taxon>Elsinoe</taxon>
    </lineage>
</organism>
<dbReference type="PANTHER" id="PTHR33099">
    <property type="entry name" value="FE2OG DIOXYGENASE DOMAIN-CONTAINING PROTEIN"/>
    <property type="match status" value="1"/>
</dbReference>
<keyword evidence="3" id="KW-1185">Reference proteome</keyword>
<dbReference type="OrthoDB" id="27483at2759"/>
<comment type="caution">
    <text evidence="2">The sequence shown here is derived from an EMBL/GenBank/DDBJ whole genome shotgun (WGS) entry which is preliminary data.</text>
</comment>
<dbReference type="AlphaFoldDB" id="A0A2P7ZTY1"/>
<evidence type="ECO:0000313" key="3">
    <source>
        <dbReference type="Proteomes" id="UP000243723"/>
    </source>
</evidence>
<feature type="compositionally biased region" description="Basic and acidic residues" evidence="1">
    <location>
        <begin position="918"/>
        <end position="927"/>
    </location>
</feature>